<proteinExistence type="predicted"/>
<evidence type="ECO:0000256" key="3">
    <source>
        <dbReference type="ARBA" id="ARBA00022692"/>
    </source>
</evidence>
<dbReference type="InterPro" id="IPR003856">
    <property type="entry name" value="LPS_length_determ_N"/>
</dbReference>
<evidence type="ECO:0000256" key="6">
    <source>
        <dbReference type="SAM" id="Phobius"/>
    </source>
</evidence>
<feature type="domain" description="Polysaccharide chain length determinant N-terminal" evidence="7">
    <location>
        <begin position="8"/>
        <end position="77"/>
    </location>
</feature>
<dbReference type="RefSeq" id="WP_245969908.1">
    <property type="nucleotide sequence ID" value="NZ_QWLA01000057.1"/>
</dbReference>
<accession>A0A399EIB4</accession>
<name>A0A399EIB4_9DEIN</name>
<comment type="caution">
    <text evidence="8">The sequence shown here is derived from an EMBL/GenBank/DDBJ whole genome shotgun (WGS) entry which is preliminary data.</text>
</comment>
<evidence type="ECO:0000256" key="1">
    <source>
        <dbReference type="ARBA" id="ARBA00004651"/>
    </source>
</evidence>
<comment type="subcellular location">
    <subcellularLocation>
        <location evidence="1">Cell membrane</location>
        <topology evidence="1">Multi-pass membrane protein</topology>
    </subcellularLocation>
</comment>
<dbReference type="PANTHER" id="PTHR32309">
    <property type="entry name" value="TYROSINE-PROTEIN KINASE"/>
    <property type="match status" value="1"/>
</dbReference>
<gene>
    <name evidence="8" type="ORF">Mrose_02638</name>
</gene>
<reference evidence="8 9" key="1">
    <citation type="submission" date="2018-08" db="EMBL/GenBank/DDBJ databases">
        <title>Meiothermus roseus NBRC 110900 genome sequencing project.</title>
        <authorList>
            <person name="Da Costa M.S."/>
            <person name="Albuquerque L."/>
            <person name="Raposo P."/>
            <person name="Froufe H.J.C."/>
            <person name="Barroso C.S."/>
            <person name="Egas C."/>
        </authorList>
    </citation>
    <scope>NUCLEOTIDE SEQUENCE [LARGE SCALE GENOMIC DNA]</scope>
    <source>
        <strain evidence="8 9">NBRC 110900</strain>
    </source>
</reference>
<evidence type="ECO:0000256" key="4">
    <source>
        <dbReference type="ARBA" id="ARBA00022989"/>
    </source>
</evidence>
<keyword evidence="9" id="KW-1185">Reference proteome</keyword>
<evidence type="ECO:0000259" key="7">
    <source>
        <dbReference type="Pfam" id="PF02706"/>
    </source>
</evidence>
<dbReference type="InterPro" id="IPR050445">
    <property type="entry name" value="Bact_polysacc_biosynth/exp"/>
</dbReference>
<sequence>MEPYTQSDELSLRDLYLVLKRRRNLILGLTLGAAIVVFVASLVWPKTYSSKVTVSLSLSTQQLSSQPLTSQLLANLPSITGLAGGFGDLLETSSLTQTLGVTQPTRVYRARFDEKKGLWNLMAKGRTPAEAKQNAQKLLRVAQDYVRSRIVETVGQNLEAVLAQARQDQRVAQESLRRLQEELKKTPRNGASDAAALEAQGTSPLVARSTSPAYTLLSMEESRTRAALAQAQARIEALTAIQANEEELSKLVGQALQAQVLVPPAEPLRPVSPRPLLYTAIAGVLGLLVGVFWAFLAEALAPPQVEAVRQRDTQVVVGSK</sequence>
<protein>
    <submittedName>
        <fullName evidence="8">Chain length determinant protein EpsF</fullName>
    </submittedName>
</protein>
<dbReference type="AlphaFoldDB" id="A0A399EIB4"/>
<organism evidence="8 9">
    <name type="scientific">Calidithermus roseus</name>
    <dbReference type="NCBI Taxonomy" id="1644118"/>
    <lineage>
        <taxon>Bacteria</taxon>
        <taxon>Thermotogati</taxon>
        <taxon>Deinococcota</taxon>
        <taxon>Deinococci</taxon>
        <taxon>Thermales</taxon>
        <taxon>Thermaceae</taxon>
        <taxon>Calidithermus</taxon>
    </lineage>
</organism>
<evidence type="ECO:0000256" key="5">
    <source>
        <dbReference type="ARBA" id="ARBA00023136"/>
    </source>
</evidence>
<evidence type="ECO:0000256" key="2">
    <source>
        <dbReference type="ARBA" id="ARBA00022475"/>
    </source>
</evidence>
<dbReference type="GO" id="GO:0005886">
    <property type="term" value="C:plasma membrane"/>
    <property type="evidence" value="ECO:0007669"/>
    <property type="project" value="UniProtKB-SubCell"/>
</dbReference>
<keyword evidence="5 6" id="KW-0472">Membrane</keyword>
<evidence type="ECO:0000313" key="8">
    <source>
        <dbReference type="EMBL" id="RIH84454.1"/>
    </source>
</evidence>
<dbReference type="EMBL" id="QWLA01000057">
    <property type="protein sequence ID" value="RIH84454.1"/>
    <property type="molecule type" value="Genomic_DNA"/>
</dbReference>
<evidence type="ECO:0000313" key="9">
    <source>
        <dbReference type="Proteomes" id="UP000265341"/>
    </source>
</evidence>
<feature type="transmembrane region" description="Helical" evidence="6">
    <location>
        <begin position="25"/>
        <end position="44"/>
    </location>
</feature>
<feature type="transmembrane region" description="Helical" evidence="6">
    <location>
        <begin position="276"/>
        <end position="296"/>
    </location>
</feature>
<keyword evidence="3 6" id="KW-0812">Transmembrane</keyword>
<dbReference type="Pfam" id="PF02706">
    <property type="entry name" value="Wzz"/>
    <property type="match status" value="1"/>
</dbReference>
<dbReference type="PANTHER" id="PTHR32309:SF31">
    <property type="entry name" value="CAPSULAR EXOPOLYSACCHARIDE FAMILY"/>
    <property type="match status" value="1"/>
</dbReference>
<keyword evidence="2" id="KW-1003">Cell membrane</keyword>
<dbReference type="Proteomes" id="UP000265341">
    <property type="component" value="Unassembled WGS sequence"/>
</dbReference>
<keyword evidence="4 6" id="KW-1133">Transmembrane helix</keyword>